<protein>
    <submittedName>
        <fullName evidence="1">Mitochondrial fission protein ELM1</fullName>
    </submittedName>
</protein>
<dbReference type="EMBL" id="JBEPLU010000001">
    <property type="protein sequence ID" value="MET3525290.1"/>
    <property type="molecule type" value="Genomic_DNA"/>
</dbReference>
<name>A0ABV2EE49_9CAUL</name>
<proteinExistence type="predicted"/>
<dbReference type="PANTHER" id="PTHR33986">
    <property type="entry name" value="OS02G0535700 PROTEIN"/>
    <property type="match status" value="1"/>
</dbReference>
<reference evidence="1 2" key="1">
    <citation type="submission" date="2024-06" db="EMBL/GenBank/DDBJ databases">
        <title>Genomic Encyclopedia of Type Strains, Phase IV (KMG-IV): sequencing the most valuable type-strain genomes for metagenomic binning, comparative biology and taxonomic classification.</title>
        <authorList>
            <person name="Goeker M."/>
        </authorList>
    </citation>
    <scope>NUCLEOTIDE SEQUENCE [LARGE SCALE GENOMIC DNA]</scope>
    <source>
        <strain evidence="1 2">DSM 17809</strain>
    </source>
</reference>
<sequence length="332" mass="36509">MPKSASPVGTPLTIWAVSDGRAGIEAQALGLAQAVARQRPASVEIKHVAWKGELGRLPWRLMPFPRLLLKSGGEIAPPWPDIWIATGRATLPLSIRVKAWSRGRTFVVQTQDPRIPARRFDLVIPPRHDRLEGENVFPITGSPGRVTPERLAAELERFSAELEPLPHPRVAVIIGGKSKAHDLSTERAEAMAREIETAVRAAGGSVMVSFTRRTPPEAEAVMAARLKTLPGQVWNGQGDNPYFAYLAAADYILATEDSTNLATDAASTGKPVLVLAMEGESRKLRLFHDDLQRLGAARRFEGVLQDWSYEPLAETDRAASEILRRYDIRQRG</sequence>
<dbReference type="InterPro" id="IPR009367">
    <property type="entry name" value="Elm1-like"/>
</dbReference>
<dbReference type="RefSeq" id="WP_331928235.1">
    <property type="nucleotide sequence ID" value="NZ_JBEPLU010000001.1"/>
</dbReference>
<dbReference type="PANTHER" id="PTHR33986:SF15">
    <property type="entry name" value="MITOCHONDRIAL FISSION PROTEIN ELM1"/>
    <property type="match status" value="1"/>
</dbReference>
<evidence type="ECO:0000313" key="2">
    <source>
        <dbReference type="Proteomes" id="UP001549110"/>
    </source>
</evidence>
<organism evidence="1 2">
    <name type="scientific">Phenylobacterium koreense</name>
    <dbReference type="NCBI Taxonomy" id="266125"/>
    <lineage>
        <taxon>Bacteria</taxon>
        <taxon>Pseudomonadati</taxon>
        <taxon>Pseudomonadota</taxon>
        <taxon>Alphaproteobacteria</taxon>
        <taxon>Caulobacterales</taxon>
        <taxon>Caulobacteraceae</taxon>
        <taxon>Phenylobacterium</taxon>
    </lineage>
</organism>
<keyword evidence="2" id="KW-1185">Reference proteome</keyword>
<dbReference type="Pfam" id="PF06258">
    <property type="entry name" value="Mito_fiss_Elm1"/>
    <property type="match status" value="1"/>
</dbReference>
<comment type="caution">
    <text evidence="1">The sequence shown here is derived from an EMBL/GenBank/DDBJ whole genome shotgun (WGS) entry which is preliminary data.</text>
</comment>
<accession>A0ABV2EE49</accession>
<evidence type="ECO:0000313" key="1">
    <source>
        <dbReference type="EMBL" id="MET3525290.1"/>
    </source>
</evidence>
<gene>
    <name evidence="1" type="ORF">ABID41_000385</name>
</gene>
<dbReference type="Proteomes" id="UP001549110">
    <property type="component" value="Unassembled WGS sequence"/>
</dbReference>